<dbReference type="Pfam" id="PF00440">
    <property type="entry name" value="TetR_N"/>
    <property type="match status" value="1"/>
</dbReference>
<organism evidence="4 5">
    <name type="scientific">Oryzomonas rubra</name>
    <dbReference type="NCBI Taxonomy" id="2509454"/>
    <lineage>
        <taxon>Bacteria</taxon>
        <taxon>Pseudomonadati</taxon>
        <taxon>Thermodesulfobacteriota</taxon>
        <taxon>Desulfuromonadia</taxon>
        <taxon>Geobacterales</taxon>
        <taxon>Geobacteraceae</taxon>
        <taxon>Oryzomonas</taxon>
    </lineage>
</organism>
<evidence type="ECO:0000256" key="1">
    <source>
        <dbReference type="ARBA" id="ARBA00023125"/>
    </source>
</evidence>
<dbReference type="PROSITE" id="PS50977">
    <property type="entry name" value="HTH_TETR_2"/>
    <property type="match status" value="1"/>
</dbReference>
<evidence type="ECO:0000313" key="5">
    <source>
        <dbReference type="Proteomes" id="UP000324298"/>
    </source>
</evidence>
<dbReference type="EMBL" id="SRSD01000002">
    <property type="protein sequence ID" value="KAA0894292.1"/>
    <property type="molecule type" value="Genomic_DNA"/>
</dbReference>
<dbReference type="PANTHER" id="PTHR30055">
    <property type="entry name" value="HTH-TYPE TRANSCRIPTIONAL REGULATOR RUTR"/>
    <property type="match status" value="1"/>
</dbReference>
<dbReference type="Proteomes" id="UP000324298">
    <property type="component" value="Unassembled WGS sequence"/>
</dbReference>
<dbReference type="PRINTS" id="PR00455">
    <property type="entry name" value="HTHTETR"/>
</dbReference>
<feature type="domain" description="HTH tetR-type" evidence="3">
    <location>
        <begin position="13"/>
        <end position="73"/>
    </location>
</feature>
<feature type="DNA-binding region" description="H-T-H motif" evidence="2">
    <location>
        <begin position="36"/>
        <end position="55"/>
    </location>
</feature>
<gene>
    <name evidence="4" type="ORF">ET418_04895</name>
</gene>
<dbReference type="InterPro" id="IPR001647">
    <property type="entry name" value="HTH_TetR"/>
</dbReference>
<dbReference type="GO" id="GO:0000976">
    <property type="term" value="F:transcription cis-regulatory region binding"/>
    <property type="evidence" value="ECO:0007669"/>
    <property type="project" value="TreeGrafter"/>
</dbReference>
<evidence type="ECO:0000259" key="3">
    <source>
        <dbReference type="PROSITE" id="PS50977"/>
    </source>
</evidence>
<dbReference type="Gene3D" id="1.10.357.10">
    <property type="entry name" value="Tetracycline Repressor, domain 2"/>
    <property type="match status" value="1"/>
</dbReference>
<name>A0A5A9XMB5_9BACT</name>
<dbReference type="PANTHER" id="PTHR30055:SF226">
    <property type="entry name" value="HTH-TYPE TRANSCRIPTIONAL REGULATOR PKSA"/>
    <property type="match status" value="1"/>
</dbReference>
<dbReference type="InterPro" id="IPR009057">
    <property type="entry name" value="Homeodomain-like_sf"/>
</dbReference>
<accession>A0A5A9XMB5</accession>
<reference evidence="4 5" key="1">
    <citation type="submission" date="2019-04" db="EMBL/GenBank/DDBJ databases">
        <title>Geobacter ruber sp. nov., ferric-reducing bacteria isolated from paddy soil.</title>
        <authorList>
            <person name="Xu Z."/>
            <person name="Masuda Y."/>
            <person name="Itoh H."/>
            <person name="Senoo K."/>
        </authorList>
    </citation>
    <scope>NUCLEOTIDE SEQUENCE [LARGE SCALE GENOMIC DNA]</scope>
    <source>
        <strain evidence="4 5">Red88</strain>
    </source>
</reference>
<protein>
    <submittedName>
        <fullName evidence="4">TetR/AcrR family transcriptional regulator</fullName>
    </submittedName>
</protein>
<dbReference type="AlphaFoldDB" id="A0A5A9XMB5"/>
<dbReference type="RefSeq" id="WP_149306449.1">
    <property type="nucleotide sequence ID" value="NZ_SRSD01000002.1"/>
</dbReference>
<dbReference type="OrthoDB" id="9793734at2"/>
<sequence length="196" mass="22465">MTTQRLTKKDRDELRRAEIVAAARKCVVYNGFHATSMSEIARTARMSVGHLYRYFENKESIINAIVEMITIEHLDWIASTAFKKNIAEFHIQRFTERFVENHEERALLLEMHAEAARNPDVAKILADADKLFRKVAASTVPKIYPDMAEEDIIARVELMATISESFLLRSLKAPEAEAARMNKLLEGVIGYIWPKN</sequence>
<evidence type="ECO:0000256" key="2">
    <source>
        <dbReference type="PROSITE-ProRule" id="PRU00335"/>
    </source>
</evidence>
<dbReference type="InterPro" id="IPR050109">
    <property type="entry name" value="HTH-type_TetR-like_transc_reg"/>
</dbReference>
<dbReference type="SUPFAM" id="SSF46689">
    <property type="entry name" value="Homeodomain-like"/>
    <property type="match status" value="1"/>
</dbReference>
<keyword evidence="5" id="KW-1185">Reference proteome</keyword>
<proteinExistence type="predicted"/>
<dbReference type="GO" id="GO:0003700">
    <property type="term" value="F:DNA-binding transcription factor activity"/>
    <property type="evidence" value="ECO:0007669"/>
    <property type="project" value="TreeGrafter"/>
</dbReference>
<comment type="caution">
    <text evidence="4">The sequence shown here is derived from an EMBL/GenBank/DDBJ whole genome shotgun (WGS) entry which is preliminary data.</text>
</comment>
<evidence type="ECO:0000313" key="4">
    <source>
        <dbReference type="EMBL" id="KAA0894292.1"/>
    </source>
</evidence>
<keyword evidence="1 2" id="KW-0238">DNA-binding</keyword>